<comment type="caution">
    <text evidence="4">The sequence shown here is derived from an EMBL/GenBank/DDBJ whole genome shotgun (WGS) entry which is preliminary data.</text>
</comment>
<sequence>MLMPSSMSFLNLRKIGICYCDGMINFMNSSTSRSLVQLQDITIKKCKEMRQVIVDEEEAGENVMVFPKLVTLALHGLPNLKSFNSGNSEIQFPNLENVIVSECPHMENFSSGNVITSKLAKIITKVKDECFFDMMHAEVIEDDWKGDLKTTVTMIWEENNNEQPMKSDQDYDSCSTSSSQ</sequence>
<feature type="region of interest" description="Disordered" evidence="2">
    <location>
        <begin position="159"/>
        <end position="180"/>
    </location>
</feature>
<dbReference type="EMBL" id="JAATIQ010000064">
    <property type="protein sequence ID" value="KAF4390165.1"/>
    <property type="molecule type" value="Genomic_DNA"/>
</dbReference>
<evidence type="ECO:0000313" key="4">
    <source>
        <dbReference type="EMBL" id="KAF4390165.1"/>
    </source>
</evidence>
<dbReference type="AlphaFoldDB" id="A0A7J6H4Y8"/>
<feature type="domain" description="Disease resistance protein At4g27190-like leucine-rich repeats" evidence="3">
    <location>
        <begin position="6"/>
        <end position="109"/>
    </location>
</feature>
<organism evidence="4 5">
    <name type="scientific">Cannabis sativa</name>
    <name type="common">Hemp</name>
    <name type="synonym">Marijuana</name>
    <dbReference type="NCBI Taxonomy" id="3483"/>
    <lineage>
        <taxon>Eukaryota</taxon>
        <taxon>Viridiplantae</taxon>
        <taxon>Streptophyta</taxon>
        <taxon>Embryophyta</taxon>
        <taxon>Tracheophyta</taxon>
        <taxon>Spermatophyta</taxon>
        <taxon>Magnoliopsida</taxon>
        <taxon>eudicotyledons</taxon>
        <taxon>Gunneridae</taxon>
        <taxon>Pentapetalae</taxon>
        <taxon>rosids</taxon>
        <taxon>fabids</taxon>
        <taxon>Rosales</taxon>
        <taxon>Cannabaceae</taxon>
        <taxon>Cannabis</taxon>
    </lineage>
</organism>
<dbReference type="InterPro" id="IPR032675">
    <property type="entry name" value="LRR_dom_sf"/>
</dbReference>
<gene>
    <name evidence="4" type="ORF">G4B88_005083</name>
</gene>
<name>A0A7J6H4Y8_CANSA</name>
<dbReference type="InterPro" id="IPR050905">
    <property type="entry name" value="Plant_NBS-LRR"/>
</dbReference>
<keyword evidence="1" id="KW-0611">Plant defense</keyword>
<dbReference type="Pfam" id="PF23247">
    <property type="entry name" value="LRR_RPS2"/>
    <property type="match status" value="1"/>
</dbReference>
<keyword evidence="5" id="KW-1185">Reference proteome</keyword>
<dbReference type="InterPro" id="IPR057135">
    <property type="entry name" value="At4g27190-like_LRR"/>
</dbReference>
<accession>A0A7J6H4Y8</accession>
<feature type="compositionally biased region" description="Polar residues" evidence="2">
    <location>
        <begin position="161"/>
        <end position="180"/>
    </location>
</feature>
<evidence type="ECO:0000256" key="2">
    <source>
        <dbReference type="SAM" id="MobiDB-lite"/>
    </source>
</evidence>
<evidence type="ECO:0000259" key="3">
    <source>
        <dbReference type="Pfam" id="PF23247"/>
    </source>
</evidence>
<dbReference type="Gene3D" id="3.80.10.10">
    <property type="entry name" value="Ribonuclease Inhibitor"/>
    <property type="match status" value="1"/>
</dbReference>
<dbReference type="PANTHER" id="PTHR33463">
    <property type="entry name" value="NB-ARC DOMAIN-CONTAINING PROTEIN-RELATED"/>
    <property type="match status" value="1"/>
</dbReference>
<dbReference type="PANTHER" id="PTHR33463:SF136">
    <property type="entry name" value="NB-ARC DOMAIN-CONTAINING PROTEIN"/>
    <property type="match status" value="1"/>
</dbReference>
<reference evidence="4 5" key="1">
    <citation type="journal article" date="2020" name="bioRxiv">
        <title>Sequence and annotation of 42 cannabis genomes reveals extensive copy number variation in cannabinoid synthesis and pathogen resistance genes.</title>
        <authorList>
            <person name="Mckernan K.J."/>
            <person name="Helbert Y."/>
            <person name="Kane L.T."/>
            <person name="Ebling H."/>
            <person name="Zhang L."/>
            <person name="Liu B."/>
            <person name="Eaton Z."/>
            <person name="Mclaughlin S."/>
            <person name="Kingan S."/>
            <person name="Baybayan P."/>
            <person name="Concepcion G."/>
            <person name="Jordan M."/>
            <person name="Riva A."/>
            <person name="Barbazuk W."/>
            <person name="Harkins T."/>
        </authorList>
    </citation>
    <scope>NUCLEOTIDE SEQUENCE [LARGE SCALE GENOMIC DNA]</scope>
    <source>
        <strain evidence="5">cv. Jamaican Lion 4</strain>
        <tissue evidence="4">Leaf</tissue>
    </source>
</reference>
<dbReference type="Proteomes" id="UP000583929">
    <property type="component" value="Unassembled WGS sequence"/>
</dbReference>
<evidence type="ECO:0000313" key="5">
    <source>
        <dbReference type="Proteomes" id="UP000583929"/>
    </source>
</evidence>
<evidence type="ECO:0000256" key="1">
    <source>
        <dbReference type="ARBA" id="ARBA00022821"/>
    </source>
</evidence>
<protein>
    <recommendedName>
        <fullName evidence="3">Disease resistance protein At4g27190-like leucine-rich repeats domain-containing protein</fullName>
    </recommendedName>
</protein>
<proteinExistence type="predicted"/>
<dbReference type="SUPFAM" id="SSF52047">
    <property type="entry name" value="RNI-like"/>
    <property type="match status" value="1"/>
</dbReference>